<reference evidence="1 2" key="1">
    <citation type="submission" date="2018-05" db="EMBL/GenBank/DDBJ databases">
        <title>Genomic Encyclopedia of Type Strains, Phase IV (KMG-IV): sequencing the most valuable type-strain genomes for metagenomic binning, comparative biology and taxonomic classification.</title>
        <authorList>
            <person name="Goeker M."/>
        </authorList>
    </citation>
    <scope>NUCLEOTIDE SEQUENCE [LARGE SCALE GENOMIC DNA]</scope>
    <source>
        <strain evidence="1 2">DSM 24906</strain>
    </source>
</reference>
<evidence type="ECO:0000313" key="2">
    <source>
        <dbReference type="Proteomes" id="UP000245921"/>
    </source>
</evidence>
<proteinExistence type="predicted"/>
<dbReference type="EMBL" id="QGGI01000007">
    <property type="protein sequence ID" value="PWJ95071.1"/>
    <property type="molecule type" value="Genomic_DNA"/>
</dbReference>
<dbReference type="AlphaFoldDB" id="A0AA45C724"/>
<evidence type="ECO:0000313" key="1">
    <source>
        <dbReference type="EMBL" id="PWJ95071.1"/>
    </source>
</evidence>
<gene>
    <name evidence="1" type="ORF">C7380_10726</name>
</gene>
<dbReference type="Proteomes" id="UP000245921">
    <property type="component" value="Unassembled WGS sequence"/>
</dbReference>
<organism evidence="1 2">
    <name type="scientific">Oceanotoga teriensis</name>
    <dbReference type="NCBI Taxonomy" id="515440"/>
    <lineage>
        <taxon>Bacteria</taxon>
        <taxon>Thermotogati</taxon>
        <taxon>Thermotogota</taxon>
        <taxon>Thermotogae</taxon>
        <taxon>Petrotogales</taxon>
        <taxon>Petrotogaceae</taxon>
        <taxon>Oceanotoga</taxon>
    </lineage>
</organism>
<keyword evidence="2" id="KW-1185">Reference proteome</keyword>
<protein>
    <submittedName>
        <fullName evidence="1">Uncharacterized protein</fullName>
    </submittedName>
</protein>
<accession>A0AA45C724</accession>
<comment type="caution">
    <text evidence="1">The sequence shown here is derived from an EMBL/GenBank/DDBJ whole genome shotgun (WGS) entry which is preliminary data.</text>
</comment>
<name>A0AA45C724_9BACT</name>
<dbReference type="RefSeq" id="WP_109604609.1">
    <property type="nucleotide sequence ID" value="NZ_QGGI01000007.1"/>
</dbReference>
<sequence>MKKIFILSFIFVFSLISFSSFLNSENNPFEIKLDYNNGFTSVLYHTIRSGKNSGVLGDSIDLVKTGGQDILFPYSRYNVSANFFNNHNIIFLYQPLTVNTQTFFKDPVVYDNVTFSGPTKIKYGFDFWRVSYLYDFINNDEWLLSAGLSLQVRNASIVFESNEGNKLAITQNVGPVPIIKARVKKNFDNWYIEMDGDGFYASSAFLNGSNFAFEGSIYDVVLKSGLYLNDYLETYLGFRVIGGSAKGTSQYKDSYNQSEENYSENYLTTFNVMIGFVLK</sequence>